<comment type="caution">
    <text evidence="2">The sequence shown here is derived from an EMBL/GenBank/DDBJ whole genome shotgun (WGS) entry which is preliminary data.</text>
</comment>
<keyword evidence="1" id="KW-0812">Transmembrane</keyword>
<feature type="transmembrane region" description="Helical" evidence="1">
    <location>
        <begin position="16"/>
        <end position="36"/>
    </location>
</feature>
<evidence type="ECO:0000313" key="3">
    <source>
        <dbReference type="Proteomes" id="UP000298663"/>
    </source>
</evidence>
<protein>
    <submittedName>
        <fullName evidence="2">Uncharacterized protein</fullName>
    </submittedName>
</protein>
<dbReference type="EMBL" id="AZBU02000006">
    <property type="protein sequence ID" value="TKR73158.1"/>
    <property type="molecule type" value="Genomic_DNA"/>
</dbReference>
<keyword evidence="1" id="KW-1133">Transmembrane helix</keyword>
<dbReference type="AlphaFoldDB" id="A0A4U5MTX9"/>
<reference evidence="2 3" key="2">
    <citation type="journal article" date="2019" name="G3 (Bethesda)">
        <title>Hybrid Assembly of the Genome of the Entomopathogenic Nematode Steinernema carpocapsae Identifies the X-Chromosome.</title>
        <authorList>
            <person name="Serra L."/>
            <person name="Macchietto M."/>
            <person name="Macias-Munoz A."/>
            <person name="McGill C.J."/>
            <person name="Rodriguez I.M."/>
            <person name="Rodriguez B."/>
            <person name="Murad R."/>
            <person name="Mortazavi A."/>
        </authorList>
    </citation>
    <scope>NUCLEOTIDE SEQUENCE [LARGE SCALE GENOMIC DNA]</scope>
    <source>
        <strain evidence="2 3">ALL</strain>
    </source>
</reference>
<evidence type="ECO:0000313" key="2">
    <source>
        <dbReference type="EMBL" id="TKR73158.1"/>
    </source>
</evidence>
<keyword evidence="1" id="KW-0472">Membrane</keyword>
<gene>
    <name evidence="2" type="ORF">L596_020499</name>
</gene>
<sequence length="96" mass="11600">MTDIWARSYKGYGERVWAFINVMTVFVVLLVAGFCGTRWWRKIRRRIDDLRPYNEFQLQPAGMKHWQDALRADVPEVDAYFEFENRVRAMLNKRKV</sequence>
<dbReference type="Proteomes" id="UP000298663">
    <property type="component" value="Unassembled WGS sequence"/>
</dbReference>
<proteinExistence type="predicted"/>
<organism evidence="2 3">
    <name type="scientific">Steinernema carpocapsae</name>
    <name type="common">Entomopathogenic nematode</name>
    <dbReference type="NCBI Taxonomy" id="34508"/>
    <lineage>
        <taxon>Eukaryota</taxon>
        <taxon>Metazoa</taxon>
        <taxon>Ecdysozoa</taxon>
        <taxon>Nematoda</taxon>
        <taxon>Chromadorea</taxon>
        <taxon>Rhabditida</taxon>
        <taxon>Tylenchina</taxon>
        <taxon>Panagrolaimomorpha</taxon>
        <taxon>Strongyloidoidea</taxon>
        <taxon>Steinernematidae</taxon>
        <taxon>Steinernema</taxon>
    </lineage>
</organism>
<name>A0A4U5MTX9_STECR</name>
<keyword evidence="3" id="KW-1185">Reference proteome</keyword>
<reference evidence="2 3" key="1">
    <citation type="journal article" date="2015" name="Genome Biol.">
        <title>Comparative genomics of Steinernema reveals deeply conserved gene regulatory networks.</title>
        <authorList>
            <person name="Dillman A.R."/>
            <person name="Macchietto M."/>
            <person name="Porter C.F."/>
            <person name="Rogers A."/>
            <person name="Williams B."/>
            <person name="Antoshechkin I."/>
            <person name="Lee M.M."/>
            <person name="Goodwin Z."/>
            <person name="Lu X."/>
            <person name="Lewis E.E."/>
            <person name="Goodrich-Blair H."/>
            <person name="Stock S.P."/>
            <person name="Adams B.J."/>
            <person name="Sternberg P.W."/>
            <person name="Mortazavi A."/>
        </authorList>
    </citation>
    <scope>NUCLEOTIDE SEQUENCE [LARGE SCALE GENOMIC DNA]</scope>
    <source>
        <strain evidence="2 3">ALL</strain>
    </source>
</reference>
<accession>A0A4U5MTX9</accession>
<evidence type="ECO:0000256" key="1">
    <source>
        <dbReference type="SAM" id="Phobius"/>
    </source>
</evidence>